<keyword evidence="4 7" id="KW-0812">Transmembrane</keyword>
<keyword evidence="3" id="KW-1003">Cell membrane</keyword>
<name>I3XTU4_SULBS</name>
<feature type="transmembrane region" description="Helical" evidence="7">
    <location>
        <begin position="139"/>
        <end position="162"/>
    </location>
</feature>
<keyword evidence="2 7" id="KW-0813">Transport</keyword>
<dbReference type="NCBIfam" id="NF045469">
    <property type="entry name" value="Opp1B"/>
    <property type="match status" value="1"/>
</dbReference>
<dbReference type="PATRIC" id="fig|760154.4.peg.35"/>
<dbReference type="InterPro" id="IPR014156">
    <property type="entry name" value="Nickel_NikB"/>
</dbReference>
<dbReference type="InterPro" id="IPR000515">
    <property type="entry name" value="MetI-like"/>
</dbReference>
<dbReference type="InterPro" id="IPR045621">
    <property type="entry name" value="BPD_transp_1_N"/>
</dbReference>
<evidence type="ECO:0000256" key="2">
    <source>
        <dbReference type="ARBA" id="ARBA00022448"/>
    </source>
</evidence>
<evidence type="ECO:0000256" key="4">
    <source>
        <dbReference type="ARBA" id="ARBA00022692"/>
    </source>
</evidence>
<evidence type="ECO:0000313" key="9">
    <source>
        <dbReference type="EMBL" id="AFL67368.1"/>
    </source>
</evidence>
<reference evidence="9 10" key="1">
    <citation type="submission" date="2012-06" db="EMBL/GenBank/DDBJ databases">
        <title>Complete sequence of Sulfurospirillum barnesii SES-3.</title>
        <authorList>
            <consortium name="US DOE Joint Genome Institute"/>
            <person name="Lucas S."/>
            <person name="Han J."/>
            <person name="Lapidus A."/>
            <person name="Cheng J.-F."/>
            <person name="Goodwin L."/>
            <person name="Pitluck S."/>
            <person name="Peters L."/>
            <person name="Ovchinnikova G."/>
            <person name="Lu M."/>
            <person name="Detter J.C."/>
            <person name="Han C."/>
            <person name="Tapia R."/>
            <person name="Land M."/>
            <person name="Hauser L."/>
            <person name="Kyrpides N."/>
            <person name="Ivanova N."/>
            <person name="Pagani I."/>
            <person name="Stolz J."/>
            <person name="Arkin A."/>
            <person name="Dehal P."/>
            <person name="Oremland R."/>
            <person name="Saltikov C."/>
            <person name="Basu P."/>
            <person name="Hollibaugh J."/>
            <person name="Newman D."/>
            <person name="Stolyar S."/>
            <person name="Hazen T."/>
            <person name="Woyke T."/>
        </authorList>
    </citation>
    <scope>NUCLEOTIDE SEQUENCE [LARGE SCALE GENOMIC DNA]</scope>
    <source>
        <strain evidence="10">ATCC 700032 / DSM 10660 / SES-3</strain>
    </source>
</reference>
<dbReference type="NCBIfam" id="TIGR02789">
    <property type="entry name" value="nickel_nikB"/>
    <property type="match status" value="1"/>
</dbReference>
<dbReference type="SUPFAM" id="SSF161098">
    <property type="entry name" value="MetI-like"/>
    <property type="match status" value="1"/>
</dbReference>
<evidence type="ECO:0000313" key="10">
    <source>
        <dbReference type="Proteomes" id="UP000006176"/>
    </source>
</evidence>
<dbReference type="PANTHER" id="PTHR43163:SF6">
    <property type="entry name" value="DIPEPTIDE TRANSPORT SYSTEM PERMEASE PROTEIN DPPB-RELATED"/>
    <property type="match status" value="1"/>
</dbReference>
<accession>I3XTU4</accession>
<evidence type="ECO:0000256" key="1">
    <source>
        <dbReference type="ARBA" id="ARBA00004651"/>
    </source>
</evidence>
<comment type="similarity">
    <text evidence="7">Belongs to the binding-protein-dependent transport system permease family.</text>
</comment>
<keyword evidence="5 7" id="KW-1133">Transmembrane helix</keyword>
<sequence length="311" mass="35708">MRNYVLKRLLFTLPMMLAISFIAFVLISFIPSDPAEVALRVNEIIPTHEAVAAMRESLGLNDPFLVRYVNWLYDCLRLDFGSSYIHHNRLVFDEIMRSLPATLKLAFFSFVIVIVVSFPIGILSAVFKDSKIDKAVRVFMFLFTAIPNYWLGLILMWVFAIYFNLLPTSGATSFAHYILPAITLSMTYVSTYIRLIRNSMLENMQENYLFYARVRGISEVVIVLKHLFTNSLQSTMNALGMSFVQLIAGTFVIENIFAIPGIGRLCITAIFNRDYPIIQAYILMMGLLFVFCNLFIDILQTYLDPKQRRSM</sequence>
<evidence type="ECO:0000256" key="3">
    <source>
        <dbReference type="ARBA" id="ARBA00022475"/>
    </source>
</evidence>
<feature type="transmembrane region" description="Helical" evidence="7">
    <location>
        <begin position="240"/>
        <end position="259"/>
    </location>
</feature>
<dbReference type="STRING" id="760154.Sulba_0035"/>
<evidence type="ECO:0000256" key="5">
    <source>
        <dbReference type="ARBA" id="ARBA00022989"/>
    </source>
</evidence>
<keyword evidence="10" id="KW-1185">Reference proteome</keyword>
<dbReference type="HOGENOM" id="CLU_036879_0_2_7"/>
<keyword evidence="6 7" id="KW-0472">Membrane</keyword>
<dbReference type="InterPro" id="IPR050036">
    <property type="entry name" value="CntB"/>
</dbReference>
<feature type="transmembrane region" description="Helical" evidence="7">
    <location>
        <begin position="105"/>
        <end position="127"/>
    </location>
</feature>
<comment type="subcellular location">
    <subcellularLocation>
        <location evidence="1 7">Cell membrane</location>
        <topology evidence="1 7">Multi-pass membrane protein</topology>
    </subcellularLocation>
</comment>
<dbReference type="AlphaFoldDB" id="I3XTU4"/>
<organism evidence="9 10">
    <name type="scientific">Sulfurospirillum barnesii (strain ATCC 700032 / DSM 10660 / SES-3)</name>
    <dbReference type="NCBI Taxonomy" id="760154"/>
    <lineage>
        <taxon>Bacteria</taxon>
        <taxon>Pseudomonadati</taxon>
        <taxon>Campylobacterota</taxon>
        <taxon>Epsilonproteobacteria</taxon>
        <taxon>Campylobacterales</taxon>
        <taxon>Sulfurospirillaceae</taxon>
        <taxon>Sulfurospirillum</taxon>
    </lineage>
</organism>
<protein>
    <submittedName>
        <fullName evidence="9">Nickel ABC transporter, permease subunit NikB</fullName>
    </submittedName>
</protein>
<evidence type="ECO:0000256" key="6">
    <source>
        <dbReference type="ARBA" id="ARBA00023136"/>
    </source>
</evidence>
<gene>
    <name evidence="9" type="ordered locus">Sulba_0035</name>
</gene>
<dbReference type="Pfam" id="PF00528">
    <property type="entry name" value="BPD_transp_1"/>
    <property type="match status" value="1"/>
</dbReference>
<dbReference type="Gene3D" id="1.10.3720.10">
    <property type="entry name" value="MetI-like"/>
    <property type="match status" value="1"/>
</dbReference>
<feature type="transmembrane region" description="Helical" evidence="7">
    <location>
        <begin position="9"/>
        <end position="30"/>
    </location>
</feature>
<dbReference type="GO" id="GO:0015099">
    <property type="term" value="F:nickel cation transmembrane transporter activity"/>
    <property type="evidence" value="ECO:0007669"/>
    <property type="project" value="InterPro"/>
</dbReference>
<dbReference type="Pfam" id="PF19300">
    <property type="entry name" value="BPD_transp_1_N"/>
    <property type="match status" value="1"/>
</dbReference>
<feature type="transmembrane region" description="Helical" evidence="7">
    <location>
        <begin position="280"/>
        <end position="303"/>
    </location>
</feature>
<dbReference type="PANTHER" id="PTHR43163">
    <property type="entry name" value="DIPEPTIDE TRANSPORT SYSTEM PERMEASE PROTEIN DPPB-RELATED"/>
    <property type="match status" value="1"/>
</dbReference>
<dbReference type="PROSITE" id="PS50928">
    <property type="entry name" value="ABC_TM1"/>
    <property type="match status" value="1"/>
</dbReference>
<feature type="transmembrane region" description="Helical" evidence="7">
    <location>
        <begin position="174"/>
        <end position="196"/>
    </location>
</feature>
<dbReference type="OrthoDB" id="9778910at2"/>
<dbReference type="InterPro" id="IPR035906">
    <property type="entry name" value="MetI-like_sf"/>
</dbReference>
<evidence type="ECO:0000259" key="8">
    <source>
        <dbReference type="PROSITE" id="PS50928"/>
    </source>
</evidence>
<dbReference type="eggNOG" id="COG0601">
    <property type="taxonomic scope" value="Bacteria"/>
</dbReference>
<dbReference type="GO" id="GO:0005886">
    <property type="term" value="C:plasma membrane"/>
    <property type="evidence" value="ECO:0007669"/>
    <property type="project" value="UniProtKB-SubCell"/>
</dbReference>
<dbReference type="EMBL" id="CP003333">
    <property type="protein sequence ID" value="AFL67368.1"/>
    <property type="molecule type" value="Genomic_DNA"/>
</dbReference>
<dbReference type="Proteomes" id="UP000006176">
    <property type="component" value="Chromosome"/>
</dbReference>
<feature type="domain" description="ABC transmembrane type-1" evidence="8">
    <location>
        <begin position="99"/>
        <end position="300"/>
    </location>
</feature>
<evidence type="ECO:0000256" key="7">
    <source>
        <dbReference type="RuleBase" id="RU363032"/>
    </source>
</evidence>
<dbReference type="KEGG" id="sba:Sulba_0035"/>
<dbReference type="CDD" id="cd06261">
    <property type="entry name" value="TM_PBP2"/>
    <property type="match status" value="1"/>
</dbReference>
<proteinExistence type="inferred from homology"/>
<dbReference type="RefSeq" id="WP_014768255.1">
    <property type="nucleotide sequence ID" value="NC_018002.1"/>
</dbReference>